<dbReference type="SUPFAM" id="SSF57756">
    <property type="entry name" value="Retrovirus zinc finger-like domains"/>
    <property type="match status" value="1"/>
</dbReference>
<dbReference type="AlphaFoldDB" id="A0AAD8SW07"/>
<feature type="compositionally biased region" description="Acidic residues" evidence="2">
    <location>
        <begin position="463"/>
        <end position="475"/>
    </location>
</feature>
<feature type="compositionally biased region" description="Low complexity" evidence="2">
    <location>
        <begin position="11"/>
        <end position="49"/>
    </location>
</feature>
<feature type="domain" description="CCHC-type" evidence="3">
    <location>
        <begin position="355"/>
        <end position="369"/>
    </location>
</feature>
<gene>
    <name evidence="4" type="ORF">QYE76_053421</name>
</gene>
<evidence type="ECO:0000256" key="1">
    <source>
        <dbReference type="PROSITE-ProRule" id="PRU00047"/>
    </source>
</evidence>
<comment type="caution">
    <text evidence="4">The sequence shown here is derived from an EMBL/GenBank/DDBJ whole genome shotgun (WGS) entry which is preliminary data.</text>
</comment>
<dbReference type="PROSITE" id="PS50158">
    <property type="entry name" value="ZF_CCHC"/>
    <property type="match status" value="1"/>
</dbReference>
<feature type="region of interest" description="Disordered" evidence="2">
    <location>
        <begin position="1"/>
        <end position="75"/>
    </location>
</feature>
<evidence type="ECO:0000313" key="4">
    <source>
        <dbReference type="EMBL" id="KAK1665262.1"/>
    </source>
</evidence>
<evidence type="ECO:0000259" key="3">
    <source>
        <dbReference type="PROSITE" id="PS50158"/>
    </source>
</evidence>
<keyword evidence="1" id="KW-0863">Zinc-finger</keyword>
<evidence type="ECO:0000256" key="2">
    <source>
        <dbReference type="SAM" id="MobiDB-lite"/>
    </source>
</evidence>
<feature type="compositionally biased region" description="Pro residues" evidence="2">
    <location>
        <begin position="377"/>
        <end position="406"/>
    </location>
</feature>
<dbReference type="Gene3D" id="4.10.60.10">
    <property type="entry name" value="Zinc finger, CCHC-type"/>
    <property type="match status" value="1"/>
</dbReference>
<feature type="region of interest" description="Disordered" evidence="2">
    <location>
        <begin position="687"/>
        <end position="718"/>
    </location>
</feature>
<keyword evidence="5" id="KW-1185">Reference proteome</keyword>
<organism evidence="4 5">
    <name type="scientific">Lolium multiflorum</name>
    <name type="common">Italian ryegrass</name>
    <name type="synonym">Lolium perenne subsp. multiflorum</name>
    <dbReference type="NCBI Taxonomy" id="4521"/>
    <lineage>
        <taxon>Eukaryota</taxon>
        <taxon>Viridiplantae</taxon>
        <taxon>Streptophyta</taxon>
        <taxon>Embryophyta</taxon>
        <taxon>Tracheophyta</taxon>
        <taxon>Spermatophyta</taxon>
        <taxon>Magnoliopsida</taxon>
        <taxon>Liliopsida</taxon>
        <taxon>Poales</taxon>
        <taxon>Poaceae</taxon>
        <taxon>BOP clade</taxon>
        <taxon>Pooideae</taxon>
        <taxon>Poodae</taxon>
        <taxon>Poeae</taxon>
        <taxon>Poeae Chloroplast Group 2 (Poeae type)</taxon>
        <taxon>Loliodinae</taxon>
        <taxon>Loliinae</taxon>
        <taxon>Lolium</taxon>
    </lineage>
</organism>
<dbReference type="GO" id="GO:0008270">
    <property type="term" value="F:zinc ion binding"/>
    <property type="evidence" value="ECO:0007669"/>
    <property type="project" value="UniProtKB-KW"/>
</dbReference>
<feature type="compositionally biased region" description="Low complexity" evidence="2">
    <location>
        <begin position="417"/>
        <end position="426"/>
    </location>
</feature>
<feature type="region of interest" description="Disordered" evidence="2">
    <location>
        <begin position="792"/>
        <end position="814"/>
    </location>
</feature>
<feature type="region of interest" description="Disordered" evidence="2">
    <location>
        <begin position="251"/>
        <end position="275"/>
    </location>
</feature>
<proteinExistence type="predicted"/>
<protein>
    <recommendedName>
        <fullName evidence="3">CCHC-type domain-containing protein</fullName>
    </recommendedName>
</protein>
<keyword evidence="1" id="KW-0862">Zinc</keyword>
<name>A0AAD8SW07_LOLMU</name>
<dbReference type="Proteomes" id="UP001231189">
    <property type="component" value="Unassembled WGS sequence"/>
</dbReference>
<dbReference type="GO" id="GO:0003676">
    <property type="term" value="F:nucleic acid binding"/>
    <property type="evidence" value="ECO:0007669"/>
    <property type="project" value="InterPro"/>
</dbReference>
<dbReference type="InterPro" id="IPR001878">
    <property type="entry name" value="Znf_CCHC"/>
</dbReference>
<evidence type="ECO:0000313" key="5">
    <source>
        <dbReference type="Proteomes" id="UP001231189"/>
    </source>
</evidence>
<sequence length="890" mass="93572">MNRSRDARGDAGAPPVVAPAAGGQSPLSATAPATPAPPTQNLLLLASPAAAPPGGGPSEGPLHAVGGAANPSRSRSRRCIVPGEVFQRFVLSRFASLISFSPRFPFILGEIWVTPPFVSPCFSVTTMGAILTFFLCGSDDRLSPSAVSSNVFHVLVASPAVASFIVSAGAKHCERFGLCFHGSFASAVGAAADLSEAAPPVSRSRARRKRRPKPVWSRLPAFSVGFGGEGLLPLPRAQSLACPSSSNAVPSEVSSSFKEDASSAPLPPYAGAPRPAHAALESNAIPGSPAARSPAAINALTSPAPRSYLEAARCPAAPQPQTPSAPFKTLNLSLDGCFRCLSPLHLVRECRDPIRCRGCGRSGHRLRECTMPFPQPTFVPTVTTPPPPAAPRRPATPYPSALPSPLPFSVGGRRARSSSPARRAGPLLEVGESSRHGVAPADERVIPMVEPPRNGLPDPGPLAEDEEEVESDDSAFEPPAEVFMPPGDMEAARRMAVVFIDAPPPFTSPSSAFAEAIFAELPGLHVTGVGSSIGDLYARFLSEEDRELAMLHQPFHLDGATFRLVREEEADRIPCDMPWVALVLARRVPIEQLSNLGVAASFSSFGETLEVDAACLTGTDCAVVRAVVRLKRERFVPNEVLLSRKPWGSRLITIRKIRVWRLQDSYDSDGEYVPFFRTPPPPLFHRRHGGLPLVPARLPPAPHADDESRGDRGVGDRDDALDSHAALLALLDSVSSSPGGSLPSPPRSSSSSASLTITWCSVVGSEGGADSLRSGPPLAVTRRRGVVITELDSDSDAGGAAAVPPPPPPVKRSSRLALKEPPHYEPVEARAMKLRGLKDALGSCTAALQKQVHKHSALAAHAKPLRKRAVAALAASICASTASVTAGDDV</sequence>
<feature type="region of interest" description="Disordered" evidence="2">
    <location>
        <begin position="377"/>
        <end position="482"/>
    </location>
</feature>
<dbReference type="InterPro" id="IPR036875">
    <property type="entry name" value="Znf_CCHC_sf"/>
</dbReference>
<feature type="compositionally biased region" description="Basic and acidic residues" evidence="2">
    <location>
        <begin position="703"/>
        <end position="718"/>
    </location>
</feature>
<keyword evidence="1" id="KW-0479">Metal-binding</keyword>
<dbReference type="EMBL" id="JAUUTY010000003">
    <property type="protein sequence ID" value="KAK1665262.1"/>
    <property type="molecule type" value="Genomic_DNA"/>
</dbReference>
<dbReference type="PANTHER" id="PTHR34303">
    <property type="entry name" value="OS01G0890400 PROTEIN-RELATED"/>
    <property type="match status" value="1"/>
</dbReference>
<dbReference type="PANTHER" id="PTHR34303:SF8">
    <property type="entry name" value="OS09G0372600 PROTEIN"/>
    <property type="match status" value="1"/>
</dbReference>
<reference evidence="4" key="1">
    <citation type="submission" date="2023-07" db="EMBL/GenBank/DDBJ databases">
        <title>A chromosome-level genome assembly of Lolium multiflorum.</title>
        <authorList>
            <person name="Chen Y."/>
            <person name="Copetti D."/>
            <person name="Kolliker R."/>
            <person name="Studer B."/>
        </authorList>
    </citation>
    <scope>NUCLEOTIDE SEQUENCE</scope>
    <source>
        <strain evidence="4">02402/16</strain>
        <tissue evidence="4">Leaf</tissue>
    </source>
</reference>
<accession>A0AAD8SW07</accession>
<dbReference type="SMART" id="SM00343">
    <property type="entry name" value="ZnF_C2HC"/>
    <property type="match status" value="2"/>
</dbReference>